<feature type="domain" description="HTH luxR-type" evidence="4">
    <location>
        <begin position="134"/>
        <end position="199"/>
    </location>
</feature>
<dbReference type="InterPro" id="IPR036388">
    <property type="entry name" value="WH-like_DNA-bd_sf"/>
</dbReference>
<dbReference type="Gene3D" id="3.40.50.2300">
    <property type="match status" value="1"/>
</dbReference>
<dbReference type="InterPro" id="IPR001789">
    <property type="entry name" value="Sig_transdc_resp-reg_receiver"/>
</dbReference>
<keyword evidence="2 6" id="KW-0238">DNA-binding</keyword>
<dbReference type="Pfam" id="PF00072">
    <property type="entry name" value="Response_reg"/>
    <property type="match status" value="1"/>
</dbReference>
<evidence type="ECO:0000259" key="4">
    <source>
        <dbReference type="PROSITE" id="PS50043"/>
    </source>
</evidence>
<proteinExistence type="predicted"/>
<dbReference type="GO" id="GO:0000160">
    <property type="term" value="P:phosphorelay signal transduction system"/>
    <property type="evidence" value="ECO:0007669"/>
    <property type="project" value="InterPro"/>
</dbReference>
<dbReference type="PROSITE" id="PS50043">
    <property type="entry name" value="HTH_LUXR_2"/>
    <property type="match status" value="1"/>
</dbReference>
<keyword evidence="1 3" id="KW-0597">Phosphoprotein</keyword>
<dbReference type="SUPFAM" id="SSF52172">
    <property type="entry name" value="CheY-like"/>
    <property type="match status" value="1"/>
</dbReference>
<dbReference type="AlphaFoldDB" id="A0A356W6H9"/>
<sequence>MRILIADDHDLVLDAVRSLLEHELPDADISVARNGDDLRTSLAAQDPEFDLALIDLRMPGITGVQDIKDLIAEFPEQRFAILSGVAGQMEIAALMESGARGFIPKTMPGDGLVAAVRLILAGQVFTPTQSETDSGADGAALTPREREVLFCLQRGESNKQIARVLDIQETTVKLHLRSLALKLEARNRTEVVVKAIQSGLIA</sequence>
<feature type="modified residue" description="4-aspartylphosphate" evidence="3">
    <location>
        <position position="55"/>
    </location>
</feature>
<organism evidence="6 7">
    <name type="scientific">Hyphomonas atlantica</name>
    <dbReference type="NCBI Taxonomy" id="1280948"/>
    <lineage>
        <taxon>Bacteria</taxon>
        <taxon>Pseudomonadati</taxon>
        <taxon>Pseudomonadota</taxon>
        <taxon>Alphaproteobacteria</taxon>
        <taxon>Hyphomonadales</taxon>
        <taxon>Hyphomonadaceae</taxon>
        <taxon>Hyphomonas</taxon>
    </lineage>
</organism>
<dbReference type="GO" id="GO:0006355">
    <property type="term" value="P:regulation of DNA-templated transcription"/>
    <property type="evidence" value="ECO:0007669"/>
    <property type="project" value="InterPro"/>
</dbReference>
<comment type="caution">
    <text evidence="6">The sequence shown here is derived from an EMBL/GenBank/DDBJ whole genome shotgun (WGS) entry which is preliminary data.</text>
</comment>
<dbReference type="InterPro" id="IPR016032">
    <property type="entry name" value="Sig_transdc_resp-reg_C-effctor"/>
</dbReference>
<dbReference type="PANTHER" id="PTHR45566">
    <property type="entry name" value="HTH-TYPE TRANSCRIPTIONAL REGULATOR YHJB-RELATED"/>
    <property type="match status" value="1"/>
</dbReference>
<dbReference type="InterPro" id="IPR051015">
    <property type="entry name" value="EvgA-like"/>
</dbReference>
<dbReference type="Proteomes" id="UP000263957">
    <property type="component" value="Unassembled WGS sequence"/>
</dbReference>
<evidence type="ECO:0000256" key="2">
    <source>
        <dbReference type="ARBA" id="ARBA00023125"/>
    </source>
</evidence>
<evidence type="ECO:0000256" key="1">
    <source>
        <dbReference type="ARBA" id="ARBA00022553"/>
    </source>
</evidence>
<dbReference type="Pfam" id="PF00196">
    <property type="entry name" value="GerE"/>
    <property type="match status" value="1"/>
</dbReference>
<feature type="domain" description="Response regulatory" evidence="5">
    <location>
        <begin position="2"/>
        <end position="120"/>
    </location>
</feature>
<reference evidence="6 7" key="1">
    <citation type="journal article" date="2018" name="Nat. Biotechnol.">
        <title>A standardized bacterial taxonomy based on genome phylogeny substantially revises the tree of life.</title>
        <authorList>
            <person name="Parks D.H."/>
            <person name="Chuvochina M."/>
            <person name="Waite D.W."/>
            <person name="Rinke C."/>
            <person name="Skarshewski A."/>
            <person name="Chaumeil P.A."/>
            <person name="Hugenholtz P."/>
        </authorList>
    </citation>
    <scope>NUCLEOTIDE SEQUENCE [LARGE SCALE GENOMIC DNA]</scope>
    <source>
        <strain evidence="6">UBA10378</strain>
    </source>
</reference>
<dbReference type="GO" id="GO:0003677">
    <property type="term" value="F:DNA binding"/>
    <property type="evidence" value="ECO:0007669"/>
    <property type="project" value="UniProtKB-KW"/>
</dbReference>
<dbReference type="InterPro" id="IPR000792">
    <property type="entry name" value="Tscrpt_reg_LuxR_C"/>
</dbReference>
<evidence type="ECO:0000313" key="7">
    <source>
        <dbReference type="Proteomes" id="UP000263957"/>
    </source>
</evidence>
<dbReference type="InterPro" id="IPR011006">
    <property type="entry name" value="CheY-like_superfamily"/>
</dbReference>
<evidence type="ECO:0000259" key="5">
    <source>
        <dbReference type="PROSITE" id="PS50110"/>
    </source>
</evidence>
<dbReference type="Gene3D" id="1.10.10.10">
    <property type="entry name" value="Winged helix-like DNA-binding domain superfamily/Winged helix DNA-binding domain"/>
    <property type="match status" value="1"/>
</dbReference>
<dbReference type="PROSITE" id="PS00622">
    <property type="entry name" value="HTH_LUXR_1"/>
    <property type="match status" value="1"/>
</dbReference>
<dbReference type="SUPFAM" id="SSF46894">
    <property type="entry name" value="C-terminal effector domain of the bipartite response regulators"/>
    <property type="match status" value="1"/>
</dbReference>
<evidence type="ECO:0000256" key="3">
    <source>
        <dbReference type="PROSITE-ProRule" id="PRU00169"/>
    </source>
</evidence>
<protein>
    <submittedName>
        <fullName evidence="6">DNA-binding response regulator</fullName>
    </submittedName>
</protein>
<dbReference type="SMART" id="SM00421">
    <property type="entry name" value="HTH_LUXR"/>
    <property type="match status" value="1"/>
</dbReference>
<dbReference type="CDD" id="cd17535">
    <property type="entry name" value="REC_NarL-like"/>
    <property type="match status" value="1"/>
</dbReference>
<dbReference type="InterPro" id="IPR058245">
    <property type="entry name" value="NreC/VraR/RcsB-like_REC"/>
</dbReference>
<dbReference type="PRINTS" id="PR00038">
    <property type="entry name" value="HTHLUXR"/>
</dbReference>
<dbReference type="PANTHER" id="PTHR45566:SF2">
    <property type="entry name" value="NARL SUBFAMILY"/>
    <property type="match status" value="1"/>
</dbReference>
<dbReference type="EMBL" id="DOGS01000207">
    <property type="protein sequence ID" value="HBQ49279.1"/>
    <property type="molecule type" value="Genomic_DNA"/>
</dbReference>
<evidence type="ECO:0000313" key="6">
    <source>
        <dbReference type="EMBL" id="HBQ49279.1"/>
    </source>
</evidence>
<dbReference type="CDD" id="cd06170">
    <property type="entry name" value="LuxR_C_like"/>
    <property type="match status" value="1"/>
</dbReference>
<dbReference type="PROSITE" id="PS50110">
    <property type="entry name" value="RESPONSE_REGULATORY"/>
    <property type="match status" value="1"/>
</dbReference>
<dbReference type="SMART" id="SM00448">
    <property type="entry name" value="REC"/>
    <property type="match status" value="1"/>
</dbReference>
<accession>A0A356W6H9</accession>
<gene>
    <name evidence="6" type="ORF">DD728_10420</name>
</gene>
<name>A0A356W6H9_9PROT</name>